<dbReference type="RefSeq" id="WP_145300437.1">
    <property type="nucleotide sequence ID" value="NZ_CP036319.1"/>
</dbReference>
<organism evidence="3 4">
    <name type="scientific">Crateriforma conspicua</name>
    <dbReference type="NCBI Taxonomy" id="2527996"/>
    <lineage>
        <taxon>Bacteria</taxon>
        <taxon>Pseudomonadati</taxon>
        <taxon>Planctomycetota</taxon>
        <taxon>Planctomycetia</taxon>
        <taxon>Planctomycetales</taxon>
        <taxon>Planctomycetaceae</taxon>
        <taxon>Crateriforma</taxon>
    </lineage>
</organism>
<keyword evidence="2" id="KW-0732">Signal</keyword>
<dbReference type="OrthoDB" id="282702at2"/>
<comment type="caution">
    <text evidence="3">The sequence shown here is derived from an EMBL/GenBank/DDBJ whole genome shotgun (WGS) entry which is preliminary data.</text>
</comment>
<evidence type="ECO:0000256" key="2">
    <source>
        <dbReference type="SAM" id="SignalP"/>
    </source>
</evidence>
<feature type="signal peptide" evidence="2">
    <location>
        <begin position="1"/>
        <end position="25"/>
    </location>
</feature>
<reference evidence="3 4" key="1">
    <citation type="submission" date="2019-02" db="EMBL/GenBank/DDBJ databases">
        <title>Deep-cultivation of Planctomycetes and their phenomic and genomic characterization uncovers novel biology.</title>
        <authorList>
            <person name="Wiegand S."/>
            <person name="Jogler M."/>
            <person name="Boedeker C."/>
            <person name="Pinto D."/>
            <person name="Vollmers J."/>
            <person name="Rivas-Marin E."/>
            <person name="Kohn T."/>
            <person name="Peeters S.H."/>
            <person name="Heuer A."/>
            <person name="Rast P."/>
            <person name="Oberbeckmann S."/>
            <person name="Bunk B."/>
            <person name="Jeske O."/>
            <person name="Meyerdierks A."/>
            <person name="Storesund J.E."/>
            <person name="Kallscheuer N."/>
            <person name="Luecker S."/>
            <person name="Lage O.M."/>
            <person name="Pohl T."/>
            <person name="Merkel B.J."/>
            <person name="Hornburger P."/>
            <person name="Mueller R.-W."/>
            <person name="Bruemmer F."/>
            <person name="Labrenz M."/>
            <person name="Spormann A.M."/>
            <person name="Op Den Camp H."/>
            <person name="Overmann J."/>
            <person name="Amann R."/>
            <person name="Jetten M.S.M."/>
            <person name="Mascher T."/>
            <person name="Medema M.H."/>
            <person name="Devos D.P."/>
            <person name="Kaster A.-K."/>
            <person name="Ovreas L."/>
            <person name="Rohde M."/>
            <person name="Galperin M.Y."/>
            <person name="Jogler C."/>
        </authorList>
    </citation>
    <scope>NUCLEOTIDE SEQUENCE [LARGE SCALE GENOMIC DNA]</scope>
    <source>
        <strain evidence="3 4">Pan14r</strain>
    </source>
</reference>
<feature type="region of interest" description="Disordered" evidence="1">
    <location>
        <begin position="219"/>
        <end position="290"/>
    </location>
</feature>
<feature type="chain" id="PRO_5023082183" description="Lipoprotein" evidence="2">
    <location>
        <begin position="26"/>
        <end position="290"/>
    </location>
</feature>
<accession>A0A5C5Y5H8</accession>
<dbReference type="AlphaFoldDB" id="A0A5C5Y5H8"/>
<protein>
    <recommendedName>
        <fullName evidence="5">Lipoprotein</fullName>
    </recommendedName>
</protein>
<evidence type="ECO:0000256" key="1">
    <source>
        <dbReference type="SAM" id="MobiDB-lite"/>
    </source>
</evidence>
<gene>
    <name evidence="3" type="ORF">Pan14r_22080</name>
</gene>
<dbReference type="Proteomes" id="UP000317238">
    <property type="component" value="Unassembled WGS sequence"/>
</dbReference>
<evidence type="ECO:0000313" key="3">
    <source>
        <dbReference type="EMBL" id="TWT69911.1"/>
    </source>
</evidence>
<dbReference type="EMBL" id="SJPL01000001">
    <property type="protein sequence ID" value="TWT69911.1"/>
    <property type="molecule type" value="Genomic_DNA"/>
</dbReference>
<evidence type="ECO:0000313" key="4">
    <source>
        <dbReference type="Proteomes" id="UP000317238"/>
    </source>
</evidence>
<feature type="compositionally biased region" description="Polar residues" evidence="1">
    <location>
        <begin position="247"/>
        <end position="258"/>
    </location>
</feature>
<name>A0A5C5Y5H8_9PLAN</name>
<keyword evidence="4" id="KW-1185">Reference proteome</keyword>
<sequence precursor="true">MKKKSRQIVAVALLVGGSTTMTGCASLTAKQDTGRPTTANASKTDETLWEKLPLIGKKDDQPKPYPNPVQVAATWTPDTLMQTGRVPTRGFGGRIFFFDEKSHAVPVEGTLVVHAFNEDATDPKEQVKRYEFTPEQFTKHYSQSDLGASYSVWIPFDAVGGEQRKISLVASFVTESGKPIQSSPAKVVLPGQVEKSQETLAQRFAPEYKDWQAANAGGTTRASGLTTTTIQRRRSVPGSTKIGGATESRSMLASSDATPASDVSMRRRPMTQSADVMPASATMPADQTQR</sequence>
<evidence type="ECO:0008006" key="5">
    <source>
        <dbReference type="Google" id="ProtNLM"/>
    </source>
</evidence>
<dbReference type="PROSITE" id="PS51257">
    <property type="entry name" value="PROKAR_LIPOPROTEIN"/>
    <property type="match status" value="1"/>
</dbReference>
<feature type="compositionally biased region" description="Low complexity" evidence="1">
    <location>
        <begin position="219"/>
        <end position="229"/>
    </location>
</feature>
<proteinExistence type="predicted"/>